<feature type="transmembrane region" description="Helical" evidence="1">
    <location>
        <begin position="92"/>
        <end position="116"/>
    </location>
</feature>
<gene>
    <name evidence="2" type="ORF">pipiens_008051</name>
</gene>
<sequence length="184" mass="21022">MVSVETFRVLGYVYGILGIAGSTFEMTKCILRIAIGHIEHHQRHFNSEHFRQAQDVSTVFALPLCALWMVFFVILIMGIKQKNLILVRAHKMFLIISNAIGFIILGIGILVLTIFYNEKDAKLARVILVIVLVIGLASYLLALWIVNGVIRYIETDRIINNTEVVIFHPDVQHHVQFEYDYTPV</sequence>
<evidence type="ECO:0000313" key="3">
    <source>
        <dbReference type="Proteomes" id="UP001562425"/>
    </source>
</evidence>
<organism evidence="2 3">
    <name type="scientific">Culex pipiens pipiens</name>
    <name type="common">Northern house mosquito</name>
    <dbReference type="NCBI Taxonomy" id="38569"/>
    <lineage>
        <taxon>Eukaryota</taxon>
        <taxon>Metazoa</taxon>
        <taxon>Ecdysozoa</taxon>
        <taxon>Arthropoda</taxon>
        <taxon>Hexapoda</taxon>
        <taxon>Insecta</taxon>
        <taxon>Pterygota</taxon>
        <taxon>Neoptera</taxon>
        <taxon>Endopterygota</taxon>
        <taxon>Diptera</taxon>
        <taxon>Nematocera</taxon>
        <taxon>Culicoidea</taxon>
        <taxon>Culicidae</taxon>
        <taxon>Culicinae</taxon>
        <taxon>Culicini</taxon>
        <taxon>Culex</taxon>
        <taxon>Culex</taxon>
    </lineage>
</organism>
<feature type="transmembrane region" description="Helical" evidence="1">
    <location>
        <begin position="56"/>
        <end position="80"/>
    </location>
</feature>
<dbReference type="Proteomes" id="UP001562425">
    <property type="component" value="Unassembled WGS sequence"/>
</dbReference>
<comment type="caution">
    <text evidence="2">The sequence shown here is derived from an EMBL/GenBank/DDBJ whole genome shotgun (WGS) entry which is preliminary data.</text>
</comment>
<keyword evidence="1" id="KW-1133">Transmembrane helix</keyword>
<evidence type="ECO:0000256" key="1">
    <source>
        <dbReference type="SAM" id="Phobius"/>
    </source>
</evidence>
<keyword evidence="1" id="KW-0812">Transmembrane</keyword>
<reference evidence="2 3" key="1">
    <citation type="submission" date="2024-05" db="EMBL/GenBank/DDBJ databases">
        <title>Culex pipiens pipiens assembly and annotation.</title>
        <authorList>
            <person name="Alout H."/>
            <person name="Durand T."/>
        </authorList>
    </citation>
    <scope>NUCLEOTIDE SEQUENCE [LARGE SCALE GENOMIC DNA]</scope>
    <source>
        <strain evidence="2">HA-2024</strain>
        <tissue evidence="2">Whole body</tissue>
    </source>
</reference>
<protein>
    <submittedName>
        <fullName evidence="2">Uncharacterized protein</fullName>
    </submittedName>
</protein>
<feature type="transmembrane region" description="Helical" evidence="1">
    <location>
        <begin position="123"/>
        <end position="146"/>
    </location>
</feature>
<accession>A0ABD1DIV4</accession>
<feature type="transmembrane region" description="Helical" evidence="1">
    <location>
        <begin position="12"/>
        <end position="35"/>
    </location>
</feature>
<keyword evidence="3" id="KW-1185">Reference proteome</keyword>
<keyword evidence="1" id="KW-0472">Membrane</keyword>
<name>A0ABD1DIV4_CULPP</name>
<dbReference type="EMBL" id="JBEHCU010005488">
    <property type="protein sequence ID" value="KAL1399626.1"/>
    <property type="molecule type" value="Genomic_DNA"/>
</dbReference>
<evidence type="ECO:0000313" key="2">
    <source>
        <dbReference type="EMBL" id="KAL1399626.1"/>
    </source>
</evidence>
<dbReference type="AlphaFoldDB" id="A0ABD1DIV4"/>
<proteinExistence type="predicted"/>